<proteinExistence type="predicted"/>
<name>A0A8S3QCH3_MYTED</name>
<dbReference type="OrthoDB" id="7476844at2759"/>
<reference evidence="1" key="1">
    <citation type="submission" date="2021-03" db="EMBL/GenBank/DDBJ databases">
        <authorList>
            <person name="Bekaert M."/>
        </authorList>
    </citation>
    <scope>NUCLEOTIDE SEQUENCE</scope>
</reference>
<dbReference type="EMBL" id="CAJPWZ010000380">
    <property type="protein sequence ID" value="CAG2192195.1"/>
    <property type="molecule type" value="Genomic_DNA"/>
</dbReference>
<sequence>MIATIDPDRLQRALINSPSTKPEPTTRICYANQASKNQKLAKTAGKEDVPFLKSISVNCIIKLKIKHIYALHDLIENNDILLLRAHWLFHAQLHHLQKIGKCTNYAAKGCDEYDPIQPIFLPKGRGGVAFIWKNEVDSKVRPLDDGKERIKCVEILGKDKK</sequence>
<organism evidence="1 2">
    <name type="scientific">Mytilus edulis</name>
    <name type="common">Blue mussel</name>
    <dbReference type="NCBI Taxonomy" id="6550"/>
    <lineage>
        <taxon>Eukaryota</taxon>
        <taxon>Metazoa</taxon>
        <taxon>Spiralia</taxon>
        <taxon>Lophotrochozoa</taxon>
        <taxon>Mollusca</taxon>
        <taxon>Bivalvia</taxon>
        <taxon>Autobranchia</taxon>
        <taxon>Pteriomorphia</taxon>
        <taxon>Mytilida</taxon>
        <taxon>Mytiloidea</taxon>
        <taxon>Mytilidae</taxon>
        <taxon>Mytilinae</taxon>
        <taxon>Mytilus</taxon>
    </lineage>
</organism>
<accession>A0A8S3QCH3</accession>
<comment type="caution">
    <text evidence="1">The sequence shown here is derived from an EMBL/GenBank/DDBJ whole genome shotgun (WGS) entry which is preliminary data.</text>
</comment>
<evidence type="ECO:0000313" key="1">
    <source>
        <dbReference type="EMBL" id="CAG2192195.1"/>
    </source>
</evidence>
<dbReference type="AlphaFoldDB" id="A0A8S3QCH3"/>
<gene>
    <name evidence="1" type="ORF">MEDL_7314</name>
</gene>
<keyword evidence="2" id="KW-1185">Reference proteome</keyword>
<protein>
    <submittedName>
        <fullName evidence="1">Uncharacterized protein</fullName>
    </submittedName>
</protein>
<dbReference type="Proteomes" id="UP000683360">
    <property type="component" value="Unassembled WGS sequence"/>
</dbReference>
<evidence type="ECO:0000313" key="2">
    <source>
        <dbReference type="Proteomes" id="UP000683360"/>
    </source>
</evidence>